<dbReference type="AlphaFoldDB" id="A0A2V1GWL5"/>
<evidence type="ECO:0000256" key="3">
    <source>
        <dbReference type="ARBA" id="ARBA00022807"/>
    </source>
</evidence>
<dbReference type="EMBL" id="QDDL01000005">
    <property type="protein sequence ID" value="PVZ68338.1"/>
    <property type="molecule type" value="Genomic_DNA"/>
</dbReference>
<reference evidence="5 6" key="1">
    <citation type="submission" date="2018-04" db="EMBL/GenBank/DDBJ databases">
        <title>Thalassorhabdus spongiae gen. nov., sp. nov., isolated from a marine sponge in South-West Iceland.</title>
        <authorList>
            <person name="Knobloch S."/>
            <person name="Daussin A."/>
            <person name="Johannsson R."/>
            <person name="Marteinsson V.T."/>
        </authorList>
    </citation>
    <scope>NUCLEOTIDE SEQUENCE [LARGE SCALE GENOMIC DNA]</scope>
    <source>
        <strain evidence="5 6">Hp12</strain>
    </source>
</reference>
<sequence>MSYEIFKSIAENNGGVVSTKFDQGSRLAGMHYIRARSIFGFKKKKMVTSNLNGLDGMCFGFSMVLIQKSFNFPSFMRLINTPEGKGKVRGYMQMQNLRAATKTGKLQSEESIYANVERGEISLVNNFADIGTLVLHKDYQMVGKVSYNAGKLVNSALFIRNNPDCYFHLNVYGASSGHALAMVNTDNDYAIFDPNFGIAKFSKSGRGSTRSFCKFIDLFIKLVYQGGLTGHHELYAYRSRNAPKATIRI</sequence>
<keyword evidence="2" id="KW-0378">Hydrolase</keyword>
<organism evidence="5 6">
    <name type="scientific">Pelagibaculum spongiae</name>
    <dbReference type="NCBI Taxonomy" id="2080658"/>
    <lineage>
        <taxon>Bacteria</taxon>
        <taxon>Pseudomonadati</taxon>
        <taxon>Pseudomonadota</taxon>
        <taxon>Gammaproteobacteria</taxon>
        <taxon>Oceanospirillales</taxon>
        <taxon>Pelagibaculum</taxon>
    </lineage>
</organism>
<feature type="domain" description="Peptidase C58 YopT-type" evidence="4">
    <location>
        <begin position="50"/>
        <end position="226"/>
    </location>
</feature>
<dbReference type="RefSeq" id="WP_116687664.1">
    <property type="nucleotide sequence ID" value="NZ_CAWNYD010000005.1"/>
</dbReference>
<dbReference type="Pfam" id="PF03543">
    <property type="entry name" value="Peptidase_C58"/>
    <property type="match status" value="1"/>
</dbReference>
<accession>A0A2V1GWL5</accession>
<dbReference type="InterPro" id="IPR006473">
    <property type="entry name" value="Peptidase_C58_Yopt"/>
</dbReference>
<keyword evidence="6" id="KW-1185">Reference proteome</keyword>
<keyword evidence="3" id="KW-0788">Thiol protease</keyword>
<dbReference type="Proteomes" id="UP000244906">
    <property type="component" value="Unassembled WGS sequence"/>
</dbReference>
<name>A0A2V1GWL5_9GAMM</name>
<dbReference type="GO" id="GO:0006508">
    <property type="term" value="P:proteolysis"/>
    <property type="evidence" value="ECO:0007669"/>
    <property type="project" value="UniProtKB-KW"/>
</dbReference>
<evidence type="ECO:0000256" key="2">
    <source>
        <dbReference type="ARBA" id="ARBA00022801"/>
    </source>
</evidence>
<dbReference type="SUPFAM" id="SSF54001">
    <property type="entry name" value="Cysteine proteinases"/>
    <property type="match status" value="1"/>
</dbReference>
<evidence type="ECO:0000256" key="1">
    <source>
        <dbReference type="ARBA" id="ARBA00022670"/>
    </source>
</evidence>
<gene>
    <name evidence="5" type="ORF">DC094_13720</name>
</gene>
<evidence type="ECO:0000313" key="6">
    <source>
        <dbReference type="Proteomes" id="UP000244906"/>
    </source>
</evidence>
<dbReference type="GO" id="GO:0004197">
    <property type="term" value="F:cysteine-type endopeptidase activity"/>
    <property type="evidence" value="ECO:0007669"/>
    <property type="project" value="InterPro"/>
</dbReference>
<dbReference type="Gene3D" id="3.90.70.20">
    <property type="match status" value="1"/>
</dbReference>
<proteinExistence type="predicted"/>
<comment type="caution">
    <text evidence="5">The sequence shown here is derived from an EMBL/GenBank/DDBJ whole genome shotgun (WGS) entry which is preliminary data.</text>
</comment>
<protein>
    <recommendedName>
        <fullName evidence="4">Peptidase C58 YopT-type domain-containing protein</fullName>
    </recommendedName>
</protein>
<evidence type="ECO:0000313" key="5">
    <source>
        <dbReference type="EMBL" id="PVZ68338.1"/>
    </source>
</evidence>
<keyword evidence="1" id="KW-0645">Protease</keyword>
<dbReference type="InterPro" id="IPR038765">
    <property type="entry name" value="Papain-like_cys_pep_sf"/>
</dbReference>
<evidence type="ECO:0000259" key="4">
    <source>
        <dbReference type="Pfam" id="PF03543"/>
    </source>
</evidence>